<organism evidence="14 15">
    <name type="scientific">Sandaracinobacter neustonicus</name>
    <dbReference type="NCBI Taxonomy" id="1715348"/>
    <lineage>
        <taxon>Bacteria</taxon>
        <taxon>Pseudomonadati</taxon>
        <taxon>Pseudomonadota</taxon>
        <taxon>Alphaproteobacteria</taxon>
        <taxon>Sphingomonadales</taxon>
        <taxon>Sphingosinicellaceae</taxon>
        <taxon>Sandaracinobacter</taxon>
    </lineage>
</organism>
<keyword evidence="5" id="KW-0808">Transferase</keyword>
<dbReference type="InterPro" id="IPR003661">
    <property type="entry name" value="HisK_dim/P_dom"/>
</dbReference>
<keyword evidence="7" id="KW-0418">Kinase</keyword>
<evidence type="ECO:0000259" key="13">
    <source>
        <dbReference type="PROSITE" id="PS50885"/>
    </source>
</evidence>
<dbReference type="PROSITE" id="PS50885">
    <property type="entry name" value="HAMP"/>
    <property type="match status" value="1"/>
</dbReference>
<dbReference type="Gene3D" id="1.10.287.130">
    <property type="match status" value="1"/>
</dbReference>
<accession>A0A501XFL6</accession>
<dbReference type="Pfam" id="PF00672">
    <property type="entry name" value="HAMP"/>
    <property type="match status" value="1"/>
</dbReference>
<sequence length="535" mass="58269">MNEQASFRNARPAVRRSGGTLRFSGWSSLVTRILIVNLVAILALAGALFYIESFRSRLLETREQELLRQGEIIAQFLSEQGVEKGRADVRAISSPRGTRIRLFDSGGKLIADNWSNPAVTRFELVDPTTAGFRRESAILIDRMIDLLTGQAELPPLPNPVPALDTRTVWSEADIAARTGNSVTQGRQTDDRLVVLQAAVPVRTAGMGPPWPVVMLSVDTPDVVDLVRRERMTSFLVFLVVLAFSLALSLYLARTVVVPLRQLALAAHRVRLGRQRDVVVPRLPHRRDEIGGLARALADMTAALRQRIDATEAFAADVAHELKNPLASLRSAVETLGNVRDEGARAQLFAVIEEDVRRIDRLITDISAASRLDAEMSRTRLQPLDVAQLAETIVSTQTAGGPPRRGVRVRLDLPAPGAAMVLADGDRLAQVLNNLIDNAISFSPDGGEIIVSAWRKGGVVTIAVTDDGPGVPPEARQSIFERFYSERTDNQEYGKHSGLGLSIAKAIIEAMDGQISVEDRPDGLPGALFRVTLPAL</sequence>
<dbReference type="SUPFAM" id="SSF55874">
    <property type="entry name" value="ATPase domain of HSP90 chaperone/DNA topoisomerase II/histidine kinase"/>
    <property type="match status" value="1"/>
</dbReference>
<dbReference type="SMART" id="SM00304">
    <property type="entry name" value="HAMP"/>
    <property type="match status" value="1"/>
</dbReference>
<evidence type="ECO:0000256" key="10">
    <source>
        <dbReference type="ARBA" id="ARBA00023136"/>
    </source>
</evidence>
<evidence type="ECO:0000256" key="9">
    <source>
        <dbReference type="ARBA" id="ARBA00023012"/>
    </source>
</evidence>
<dbReference type="CDD" id="cd06225">
    <property type="entry name" value="HAMP"/>
    <property type="match status" value="1"/>
</dbReference>
<dbReference type="Pfam" id="PF00512">
    <property type="entry name" value="HisKA"/>
    <property type="match status" value="1"/>
</dbReference>
<evidence type="ECO:0000256" key="1">
    <source>
        <dbReference type="ARBA" id="ARBA00000085"/>
    </source>
</evidence>
<dbReference type="InterPro" id="IPR004358">
    <property type="entry name" value="Sig_transdc_His_kin-like_C"/>
</dbReference>
<dbReference type="InterPro" id="IPR025908">
    <property type="entry name" value="Sensor_TM1"/>
</dbReference>
<feature type="domain" description="HAMP" evidence="13">
    <location>
        <begin position="253"/>
        <end position="308"/>
    </location>
</feature>
<name>A0A501XFL6_9SPHN</name>
<reference evidence="14 15" key="1">
    <citation type="submission" date="2019-06" db="EMBL/GenBank/DDBJ databases">
        <authorList>
            <person name="Lee I."/>
            <person name="Jang G.I."/>
            <person name="Hwang C.Y."/>
        </authorList>
    </citation>
    <scope>NUCLEOTIDE SEQUENCE [LARGE SCALE GENOMIC DNA]</scope>
    <source>
        <strain evidence="14 15">PAMC 28131</strain>
    </source>
</reference>
<feature type="transmembrane region" description="Helical" evidence="11">
    <location>
        <begin position="29"/>
        <end position="51"/>
    </location>
</feature>
<keyword evidence="10 11" id="KW-0472">Membrane</keyword>
<dbReference type="PRINTS" id="PR00344">
    <property type="entry name" value="BCTRLSENSOR"/>
</dbReference>
<evidence type="ECO:0000259" key="12">
    <source>
        <dbReference type="PROSITE" id="PS50109"/>
    </source>
</evidence>
<dbReference type="RefSeq" id="WP_140929248.1">
    <property type="nucleotide sequence ID" value="NZ_VFSU01000032.1"/>
</dbReference>
<dbReference type="InterPro" id="IPR036097">
    <property type="entry name" value="HisK_dim/P_sf"/>
</dbReference>
<dbReference type="OrthoDB" id="9805942at2"/>
<evidence type="ECO:0000313" key="14">
    <source>
        <dbReference type="EMBL" id="TPE59113.1"/>
    </source>
</evidence>
<comment type="subcellular location">
    <subcellularLocation>
        <location evidence="2">Membrane</location>
    </subcellularLocation>
</comment>
<dbReference type="CDD" id="cd00082">
    <property type="entry name" value="HisKA"/>
    <property type="match status" value="1"/>
</dbReference>
<dbReference type="GO" id="GO:0000155">
    <property type="term" value="F:phosphorelay sensor kinase activity"/>
    <property type="evidence" value="ECO:0007669"/>
    <property type="project" value="InterPro"/>
</dbReference>
<evidence type="ECO:0000256" key="4">
    <source>
        <dbReference type="ARBA" id="ARBA00022553"/>
    </source>
</evidence>
<feature type="domain" description="Histidine kinase" evidence="12">
    <location>
        <begin position="316"/>
        <end position="535"/>
    </location>
</feature>
<evidence type="ECO:0000256" key="8">
    <source>
        <dbReference type="ARBA" id="ARBA00022989"/>
    </source>
</evidence>
<comment type="caution">
    <text evidence="14">The sequence shown here is derived from an EMBL/GenBank/DDBJ whole genome shotgun (WGS) entry which is preliminary data.</text>
</comment>
<evidence type="ECO:0000256" key="5">
    <source>
        <dbReference type="ARBA" id="ARBA00022679"/>
    </source>
</evidence>
<evidence type="ECO:0000256" key="3">
    <source>
        <dbReference type="ARBA" id="ARBA00012438"/>
    </source>
</evidence>
<dbReference type="Gene3D" id="3.30.565.10">
    <property type="entry name" value="Histidine kinase-like ATPase, C-terminal domain"/>
    <property type="match status" value="1"/>
</dbReference>
<dbReference type="Gene3D" id="6.10.340.10">
    <property type="match status" value="1"/>
</dbReference>
<gene>
    <name evidence="14" type="ORF">FJQ54_15085</name>
</gene>
<dbReference type="CDD" id="cd00075">
    <property type="entry name" value="HATPase"/>
    <property type="match status" value="1"/>
</dbReference>
<protein>
    <recommendedName>
        <fullName evidence="3">histidine kinase</fullName>
        <ecNumber evidence="3">2.7.13.3</ecNumber>
    </recommendedName>
</protein>
<dbReference type="EMBL" id="VFSU01000032">
    <property type="protein sequence ID" value="TPE59113.1"/>
    <property type="molecule type" value="Genomic_DNA"/>
</dbReference>
<dbReference type="InterPro" id="IPR003594">
    <property type="entry name" value="HATPase_dom"/>
</dbReference>
<feature type="transmembrane region" description="Helical" evidence="11">
    <location>
        <begin position="234"/>
        <end position="252"/>
    </location>
</feature>
<dbReference type="InterPro" id="IPR050428">
    <property type="entry name" value="TCS_sensor_his_kinase"/>
</dbReference>
<keyword evidence="4" id="KW-0597">Phosphoprotein</keyword>
<dbReference type="PROSITE" id="PS50109">
    <property type="entry name" value="HIS_KIN"/>
    <property type="match status" value="1"/>
</dbReference>
<keyword evidence="8 11" id="KW-1133">Transmembrane helix</keyword>
<evidence type="ECO:0000256" key="2">
    <source>
        <dbReference type="ARBA" id="ARBA00004370"/>
    </source>
</evidence>
<dbReference type="InterPro" id="IPR005467">
    <property type="entry name" value="His_kinase_dom"/>
</dbReference>
<dbReference type="AlphaFoldDB" id="A0A501XFL6"/>
<dbReference type="PANTHER" id="PTHR45436:SF5">
    <property type="entry name" value="SENSOR HISTIDINE KINASE TRCS"/>
    <property type="match status" value="1"/>
</dbReference>
<dbReference type="GO" id="GO:0016020">
    <property type="term" value="C:membrane"/>
    <property type="evidence" value="ECO:0007669"/>
    <property type="project" value="UniProtKB-SubCell"/>
</dbReference>
<dbReference type="SUPFAM" id="SSF158472">
    <property type="entry name" value="HAMP domain-like"/>
    <property type="match status" value="1"/>
</dbReference>
<evidence type="ECO:0000256" key="6">
    <source>
        <dbReference type="ARBA" id="ARBA00022692"/>
    </source>
</evidence>
<dbReference type="SUPFAM" id="SSF47384">
    <property type="entry name" value="Homodimeric domain of signal transducing histidine kinase"/>
    <property type="match status" value="1"/>
</dbReference>
<dbReference type="Proteomes" id="UP000319897">
    <property type="component" value="Unassembled WGS sequence"/>
</dbReference>
<dbReference type="EC" id="2.7.13.3" evidence="3"/>
<proteinExistence type="predicted"/>
<dbReference type="InterPro" id="IPR003660">
    <property type="entry name" value="HAMP_dom"/>
</dbReference>
<keyword evidence="15" id="KW-1185">Reference proteome</keyword>
<dbReference type="PANTHER" id="PTHR45436">
    <property type="entry name" value="SENSOR HISTIDINE KINASE YKOH"/>
    <property type="match status" value="1"/>
</dbReference>
<evidence type="ECO:0000256" key="7">
    <source>
        <dbReference type="ARBA" id="ARBA00022777"/>
    </source>
</evidence>
<dbReference type="Pfam" id="PF02518">
    <property type="entry name" value="HATPase_c"/>
    <property type="match status" value="1"/>
</dbReference>
<evidence type="ECO:0000313" key="15">
    <source>
        <dbReference type="Proteomes" id="UP000319897"/>
    </source>
</evidence>
<dbReference type="SMART" id="SM00388">
    <property type="entry name" value="HisKA"/>
    <property type="match status" value="1"/>
</dbReference>
<comment type="catalytic activity">
    <reaction evidence="1">
        <text>ATP + protein L-histidine = ADP + protein N-phospho-L-histidine.</text>
        <dbReference type="EC" id="2.7.13.3"/>
    </reaction>
</comment>
<keyword evidence="6 11" id="KW-0812">Transmembrane</keyword>
<dbReference type="InterPro" id="IPR036890">
    <property type="entry name" value="HATPase_C_sf"/>
</dbReference>
<evidence type="ECO:0000256" key="11">
    <source>
        <dbReference type="SAM" id="Phobius"/>
    </source>
</evidence>
<dbReference type="Pfam" id="PF13755">
    <property type="entry name" value="Sensor_TM1"/>
    <property type="match status" value="1"/>
</dbReference>
<dbReference type="SMART" id="SM00387">
    <property type="entry name" value="HATPase_c"/>
    <property type="match status" value="1"/>
</dbReference>
<keyword evidence="9" id="KW-0902">Two-component regulatory system</keyword>